<gene>
    <name evidence="2" type="ORF">J2S08_001138</name>
</gene>
<dbReference type="InterPro" id="IPR012338">
    <property type="entry name" value="Beta-lactam/transpept-like"/>
</dbReference>
<dbReference type="RefSeq" id="WP_307227511.1">
    <property type="nucleotide sequence ID" value="NZ_JAUSTT010000005.1"/>
</dbReference>
<dbReference type="InterPro" id="IPR050491">
    <property type="entry name" value="AmpC-like"/>
</dbReference>
<protein>
    <submittedName>
        <fullName evidence="2">CubicO group peptidase (Beta-lactamase class C family)</fullName>
    </submittedName>
</protein>
<dbReference type="PANTHER" id="PTHR46825:SF9">
    <property type="entry name" value="BETA-LACTAMASE-RELATED DOMAIN-CONTAINING PROTEIN"/>
    <property type="match status" value="1"/>
</dbReference>
<dbReference type="Pfam" id="PF00144">
    <property type="entry name" value="Beta-lactamase"/>
    <property type="match status" value="1"/>
</dbReference>
<dbReference type="SUPFAM" id="SSF56601">
    <property type="entry name" value="beta-lactamase/transpeptidase-like"/>
    <property type="match status" value="1"/>
</dbReference>
<reference evidence="2 3" key="1">
    <citation type="submission" date="2023-07" db="EMBL/GenBank/DDBJ databases">
        <title>Genomic Encyclopedia of Type Strains, Phase IV (KMG-IV): sequencing the most valuable type-strain genomes for metagenomic binning, comparative biology and taxonomic classification.</title>
        <authorList>
            <person name="Goeker M."/>
        </authorList>
    </citation>
    <scope>NUCLEOTIDE SEQUENCE [LARGE SCALE GENOMIC DNA]</scope>
    <source>
        <strain evidence="2 3">DSM 23837</strain>
    </source>
</reference>
<dbReference type="EMBL" id="JAUSTT010000005">
    <property type="protein sequence ID" value="MDQ0175304.1"/>
    <property type="molecule type" value="Genomic_DNA"/>
</dbReference>
<evidence type="ECO:0000313" key="3">
    <source>
        <dbReference type="Proteomes" id="UP001223586"/>
    </source>
</evidence>
<comment type="caution">
    <text evidence="2">The sequence shown here is derived from an EMBL/GenBank/DDBJ whole genome shotgun (WGS) entry which is preliminary data.</text>
</comment>
<proteinExistence type="predicted"/>
<dbReference type="Proteomes" id="UP001223586">
    <property type="component" value="Unassembled WGS sequence"/>
</dbReference>
<accession>A0ABT9WPY8</accession>
<evidence type="ECO:0000259" key="1">
    <source>
        <dbReference type="Pfam" id="PF00144"/>
    </source>
</evidence>
<dbReference type="Gene3D" id="3.40.710.10">
    <property type="entry name" value="DD-peptidase/beta-lactamase superfamily"/>
    <property type="match status" value="1"/>
</dbReference>
<sequence>MNQWKRFEDMVKQIIEKEQIPGAAVAVSQDGETIYQQGFGVKDIKTSEPVTPETIFGVASITKSFTALAIMKLAEEGKLTIQDKVIHYLPELRFKELEKTEKMTIHHLLSHTTGLAPLKRKEHLINFNEHIAYLAEQELQWLGEPGSYLSYSNDSFLLLGAIIEKITGQSYQSYIQKLILEPLQMKRTTFHLEQLQQWINVSTPYVIQNGELEACPWPTLGNYAVGGGIRSNVLDLMKYGNMYIKPHERNIVKADTVAQMYRPVHQIGRNSFYGYGLQTTPAYAGVSLVEHSGNQPGVSSHFGFVPQKGLAAAVLTNVTGVRAHAIWLAAVNTALGLPLEQQRSIEPTYEATEEQLQRLTGTYRSAERGDMHIYLDGKTLKATIDNKTYTLRASDERTLVIEQLQKPIRFFFKDSNTPWAAFFGLRMLLR</sequence>
<name>A0ABT9WPY8_9BACI</name>
<keyword evidence="3" id="KW-1185">Reference proteome</keyword>
<evidence type="ECO:0000313" key="2">
    <source>
        <dbReference type="EMBL" id="MDQ0175304.1"/>
    </source>
</evidence>
<organism evidence="2 3">
    <name type="scientific">Bacillus chungangensis</name>
    <dbReference type="NCBI Taxonomy" id="587633"/>
    <lineage>
        <taxon>Bacteria</taxon>
        <taxon>Bacillati</taxon>
        <taxon>Bacillota</taxon>
        <taxon>Bacilli</taxon>
        <taxon>Bacillales</taxon>
        <taxon>Bacillaceae</taxon>
        <taxon>Bacillus</taxon>
    </lineage>
</organism>
<feature type="domain" description="Beta-lactamase-related" evidence="1">
    <location>
        <begin position="7"/>
        <end position="320"/>
    </location>
</feature>
<dbReference type="InterPro" id="IPR001466">
    <property type="entry name" value="Beta-lactam-related"/>
</dbReference>
<dbReference type="PANTHER" id="PTHR46825">
    <property type="entry name" value="D-ALANYL-D-ALANINE-CARBOXYPEPTIDASE/ENDOPEPTIDASE AMPH"/>
    <property type="match status" value="1"/>
</dbReference>